<dbReference type="EMBL" id="LAZR01000143">
    <property type="protein sequence ID" value="KKN86935.1"/>
    <property type="molecule type" value="Genomic_DNA"/>
</dbReference>
<reference evidence="10" key="1">
    <citation type="journal article" date="2015" name="Nature">
        <title>Complex archaea that bridge the gap between prokaryotes and eukaryotes.</title>
        <authorList>
            <person name="Spang A."/>
            <person name="Saw J.H."/>
            <person name="Jorgensen S.L."/>
            <person name="Zaremba-Niedzwiedzka K."/>
            <person name="Martijn J."/>
            <person name="Lind A.E."/>
            <person name="van Eijk R."/>
            <person name="Schleper C."/>
            <person name="Guy L."/>
            <person name="Ettema T.J."/>
        </authorList>
    </citation>
    <scope>NUCLEOTIDE SEQUENCE</scope>
</reference>
<evidence type="ECO:0000256" key="7">
    <source>
        <dbReference type="ARBA" id="ARBA00023125"/>
    </source>
</evidence>
<dbReference type="SUPFAM" id="SSF56672">
    <property type="entry name" value="DNA/RNA polymerases"/>
    <property type="match status" value="1"/>
</dbReference>
<gene>
    <name evidence="10" type="ORF">LCGC14_0264980</name>
</gene>
<evidence type="ECO:0000256" key="6">
    <source>
        <dbReference type="ARBA" id="ARBA00022932"/>
    </source>
</evidence>
<dbReference type="Pfam" id="PF01612">
    <property type="entry name" value="DNA_pol_A_exo1"/>
    <property type="match status" value="1"/>
</dbReference>
<keyword evidence="6" id="KW-0239">DNA-directed DNA polymerase</keyword>
<dbReference type="Gene3D" id="1.10.150.20">
    <property type="entry name" value="5' to 3' exonuclease, C-terminal subdomain"/>
    <property type="match status" value="1"/>
</dbReference>
<name>A0A0F9U127_9ZZZZ</name>
<keyword evidence="4" id="KW-0548">Nucleotidyltransferase</keyword>
<keyword evidence="7" id="KW-0238">DNA-binding</keyword>
<evidence type="ECO:0000313" key="10">
    <source>
        <dbReference type="EMBL" id="KKN86935.1"/>
    </source>
</evidence>
<proteinExistence type="inferred from homology"/>
<comment type="caution">
    <text evidence="10">The sequence shown here is derived from an EMBL/GenBank/DDBJ whole genome shotgun (WGS) entry which is preliminary data.</text>
</comment>
<dbReference type="Gene3D" id="3.30.70.370">
    <property type="match status" value="1"/>
</dbReference>
<dbReference type="GO" id="GO:0006261">
    <property type="term" value="P:DNA-templated DNA replication"/>
    <property type="evidence" value="ECO:0007669"/>
    <property type="project" value="InterPro"/>
</dbReference>
<evidence type="ECO:0000256" key="3">
    <source>
        <dbReference type="ARBA" id="ARBA00022679"/>
    </source>
</evidence>
<evidence type="ECO:0000256" key="5">
    <source>
        <dbReference type="ARBA" id="ARBA00022705"/>
    </source>
</evidence>
<organism evidence="10">
    <name type="scientific">marine sediment metagenome</name>
    <dbReference type="NCBI Taxonomy" id="412755"/>
    <lineage>
        <taxon>unclassified sequences</taxon>
        <taxon>metagenomes</taxon>
        <taxon>ecological metagenomes</taxon>
    </lineage>
</organism>
<evidence type="ECO:0000256" key="4">
    <source>
        <dbReference type="ARBA" id="ARBA00022695"/>
    </source>
</evidence>
<dbReference type="PANTHER" id="PTHR10133">
    <property type="entry name" value="DNA POLYMERASE I"/>
    <property type="match status" value="1"/>
</dbReference>
<feature type="domain" description="DNA-directed DNA polymerase family A palm" evidence="9">
    <location>
        <begin position="422"/>
        <end position="618"/>
    </location>
</feature>
<accession>A0A0F9U127</accession>
<dbReference type="GO" id="GO:0003887">
    <property type="term" value="F:DNA-directed DNA polymerase activity"/>
    <property type="evidence" value="ECO:0007669"/>
    <property type="project" value="UniProtKB-KW"/>
</dbReference>
<sequence length="661" mass="75031">MAVIKTAVELQELLVEVAQQPRVVIDTETTGLEPWKQDRLCGIGLAWHEGEDLKSYYIPYRHRNGAKDSEHELVAENLELVTLPALWEAFDKVPKLIGWNLKFDLAMMWQDGFRPREDHQLIDVIVAARMCNKDKYSDLSLKGQTAMLLGEDKAAYDAEFKAYLRKNKWSKHFDYAPIDKIAPYCEDDCGYAEDLLDIYEQRIEDTNQVYIWEQEQELTRTLWEMESLGIAYDKEYAESKVGPLGERIKELEQDIYRETDTTFNIGSSKQLGDVMANLGLKSTVKSIKTGAPSWGVGAMMAIDHPVAGLILEYRGTKKLLNSYFEPILEWPGAVHPSFKNWGTVTGRLACSDPNLQNVAKNISNLSGNDTSDEVLAALSAAMGAKEGVDMTKVGGSMAGGLTYGGTKAIGSKFDNANDALVSVRRLYIPREGCRMVLIDYSQMEMRVFSDYIKDEGLSALLEDPKFDFHSHVAKTVWSVDESSDLWAFYRTLAKAINFGLIYGIGMKKLASQIQKTLEEAKTYKAEYFSRFPKAYTFIDLVCKTVEVRGWIKNRFGRRYWIDPDRAYIGVNYLVQGSSADIVKNRMVAARDWLLENGLKTRMLVQVHDEIIFEVPYEEEEFVIPELKRIMEERQIGTFLPVEVSIGEPSWAEPRKIEVIAA</sequence>
<dbReference type="InterPro" id="IPR019760">
    <property type="entry name" value="DNA-dir_DNA_pol_A_CS"/>
</dbReference>
<dbReference type="InterPro" id="IPR043502">
    <property type="entry name" value="DNA/RNA_pol_sf"/>
</dbReference>
<comment type="catalytic activity">
    <reaction evidence="8">
        <text>DNA(n) + a 2'-deoxyribonucleoside 5'-triphosphate = DNA(n+1) + diphosphate</text>
        <dbReference type="Rhea" id="RHEA:22508"/>
        <dbReference type="Rhea" id="RHEA-COMP:17339"/>
        <dbReference type="Rhea" id="RHEA-COMP:17340"/>
        <dbReference type="ChEBI" id="CHEBI:33019"/>
        <dbReference type="ChEBI" id="CHEBI:61560"/>
        <dbReference type="ChEBI" id="CHEBI:173112"/>
        <dbReference type="EC" id="2.7.7.7"/>
    </reaction>
</comment>
<dbReference type="PROSITE" id="PS00447">
    <property type="entry name" value="DNA_POLYMERASE_A"/>
    <property type="match status" value="1"/>
</dbReference>
<dbReference type="AlphaFoldDB" id="A0A0F9U127"/>
<dbReference type="SUPFAM" id="SSF53098">
    <property type="entry name" value="Ribonuclease H-like"/>
    <property type="match status" value="1"/>
</dbReference>
<dbReference type="GO" id="GO:0003677">
    <property type="term" value="F:DNA binding"/>
    <property type="evidence" value="ECO:0007669"/>
    <property type="project" value="UniProtKB-KW"/>
</dbReference>
<evidence type="ECO:0000256" key="1">
    <source>
        <dbReference type="ARBA" id="ARBA00007705"/>
    </source>
</evidence>
<dbReference type="GO" id="GO:0006302">
    <property type="term" value="P:double-strand break repair"/>
    <property type="evidence" value="ECO:0007669"/>
    <property type="project" value="TreeGrafter"/>
</dbReference>
<evidence type="ECO:0000259" key="9">
    <source>
        <dbReference type="SMART" id="SM00482"/>
    </source>
</evidence>
<keyword evidence="5" id="KW-0235">DNA replication</keyword>
<protein>
    <recommendedName>
        <fullName evidence="2">DNA-directed DNA polymerase</fullName>
        <ecNumber evidence="2">2.7.7.7</ecNumber>
    </recommendedName>
</protein>
<dbReference type="EC" id="2.7.7.7" evidence="2"/>
<dbReference type="GO" id="GO:0008408">
    <property type="term" value="F:3'-5' exonuclease activity"/>
    <property type="evidence" value="ECO:0007669"/>
    <property type="project" value="InterPro"/>
</dbReference>
<dbReference type="InterPro" id="IPR036397">
    <property type="entry name" value="RNaseH_sf"/>
</dbReference>
<dbReference type="Gene3D" id="3.30.420.10">
    <property type="entry name" value="Ribonuclease H-like superfamily/Ribonuclease H"/>
    <property type="match status" value="1"/>
</dbReference>
<evidence type="ECO:0000256" key="8">
    <source>
        <dbReference type="ARBA" id="ARBA00049244"/>
    </source>
</evidence>
<dbReference type="Gene3D" id="1.20.1060.10">
    <property type="entry name" value="Taq DNA Polymerase, Chain T, domain 4"/>
    <property type="match status" value="1"/>
</dbReference>
<comment type="similarity">
    <text evidence="1">Belongs to the DNA polymerase type-A family.</text>
</comment>
<dbReference type="PRINTS" id="PR00868">
    <property type="entry name" value="DNAPOLI"/>
</dbReference>
<evidence type="ECO:0000256" key="2">
    <source>
        <dbReference type="ARBA" id="ARBA00012417"/>
    </source>
</evidence>
<dbReference type="InterPro" id="IPR002562">
    <property type="entry name" value="3'-5'_exonuclease_dom"/>
</dbReference>
<dbReference type="PANTHER" id="PTHR10133:SF27">
    <property type="entry name" value="DNA POLYMERASE NU"/>
    <property type="match status" value="1"/>
</dbReference>
<dbReference type="InterPro" id="IPR012337">
    <property type="entry name" value="RNaseH-like_sf"/>
</dbReference>
<dbReference type="InterPro" id="IPR002298">
    <property type="entry name" value="DNA_polymerase_A"/>
</dbReference>
<dbReference type="Pfam" id="PF00476">
    <property type="entry name" value="DNA_pol_A"/>
    <property type="match status" value="2"/>
</dbReference>
<dbReference type="InterPro" id="IPR001098">
    <property type="entry name" value="DNA-dir_DNA_pol_A_palm_dom"/>
</dbReference>
<keyword evidence="3" id="KW-0808">Transferase</keyword>
<dbReference type="SMART" id="SM00482">
    <property type="entry name" value="POLAc"/>
    <property type="match status" value="1"/>
</dbReference>